<reference evidence="2 3" key="1">
    <citation type="journal article" date="2021" name="Int. J. Syst. Evol. Microbiol.">
        <title>Amazonocrinis nigriterrae gen. nov., sp. nov., Atlanticothrix silvestris gen. nov., sp. nov. and Dendronalium phyllosphericum gen. nov., sp. nov., nostocacean cyanobacteria from Brazilian environments.</title>
        <authorList>
            <person name="Alvarenga D.O."/>
            <person name="Andreote A.P.D."/>
            <person name="Branco L.H.Z."/>
            <person name="Delbaje E."/>
            <person name="Cruz R.B."/>
            <person name="Varani A.M."/>
            <person name="Fiore M.F."/>
        </authorList>
    </citation>
    <scope>NUCLEOTIDE SEQUENCE [LARGE SCALE GENOMIC DNA]</scope>
    <source>
        <strain evidence="2 3">CENA369</strain>
    </source>
</reference>
<evidence type="ECO:0000313" key="3">
    <source>
        <dbReference type="Proteomes" id="UP000662314"/>
    </source>
</evidence>
<dbReference type="EMBL" id="JAECZA010000232">
    <property type="protein sequence ID" value="MBH8576471.1"/>
    <property type="molecule type" value="Genomic_DNA"/>
</dbReference>
<dbReference type="InterPro" id="IPR035897">
    <property type="entry name" value="Toll_tir_struct_dom_sf"/>
</dbReference>
<dbReference type="InterPro" id="IPR000157">
    <property type="entry name" value="TIR_dom"/>
</dbReference>
<dbReference type="SUPFAM" id="SSF52200">
    <property type="entry name" value="Toll/Interleukin receptor TIR domain"/>
    <property type="match status" value="1"/>
</dbReference>
<dbReference type="GO" id="GO:0007165">
    <property type="term" value="P:signal transduction"/>
    <property type="evidence" value="ECO:0007669"/>
    <property type="project" value="InterPro"/>
</dbReference>
<dbReference type="AlphaFoldDB" id="A0A8J7ICK1"/>
<keyword evidence="2" id="KW-0675">Receptor</keyword>
<protein>
    <submittedName>
        <fullName evidence="2">Toll/interleukin-1 receptor domain-containing protein</fullName>
    </submittedName>
</protein>
<proteinExistence type="predicted"/>
<name>A0A8J7ICK1_9NOST</name>
<feature type="domain" description="TIR" evidence="1">
    <location>
        <begin position="7"/>
        <end position="156"/>
    </location>
</feature>
<keyword evidence="3" id="KW-1185">Reference proteome</keyword>
<comment type="caution">
    <text evidence="2">The sequence shown here is derived from an EMBL/GenBank/DDBJ whole genome shotgun (WGS) entry which is preliminary data.</text>
</comment>
<dbReference type="SMART" id="SM00255">
    <property type="entry name" value="TIR"/>
    <property type="match status" value="1"/>
</dbReference>
<dbReference type="Pfam" id="PF13676">
    <property type="entry name" value="TIR_2"/>
    <property type="match status" value="1"/>
</dbReference>
<dbReference type="PROSITE" id="PS50104">
    <property type="entry name" value="TIR"/>
    <property type="match status" value="1"/>
</dbReference>
<accession>A0A8J7ICK1</accession>
<evidence type="ECO:0000259" key="1">
    <source>
        <dbReference type="PROSITE" id="PS50104"/>
    </source>
</evidence>
<dbReference type="Gene3D" id="3.40.50.10140">
    <property type="entry name" value="Toll/interleukin-1 receptor homology (TIR) domain"/>
    <property type="match status" value="1"/>
</dbReference>
<dbReference type="Proteomes" id="UP000662314">
    <property type="component" value="Unassembled WGS sequence"/>
</dbReference>
<sequence length="156" mass="18216">MFLKPNQAIKLFYSYAHEDEKLRDKLEKHLSSLQREGFITGWHDRRITPGKEWQNEIDDNLNSSQIILLLVSADFIYSNYCWDVEVRRAMERHEAQEARVIPIILDSVDWMNTPFAMLQALPKDSKPVKKWGNRSDAFLSIAQGIRIVAKELAENL</sequence>
<evidence type="ECO:0000313" key="2">
    <source>
        <dbReference type="EMBL" id="MBH8576471.1"/>
    </source>
</evidence>
<organism evidence="2 3">
    <name type="scientific">Dendronalium phyllosphericum CENA369</name>
    <dbReference type="NCBI Taxonomy" id="1725256"/>
    <lineage>
        <taxon>Bacteria</taxon>
        <taxon>Bacillati</taxon>
        <taxon>Cyanobacteriota</taxon>
        <taxon>Cyanophyceae</taxon>
        <taxon>Nostocales</taxon>
        <taxon>Nostocaceae</taxon>
        <taxon>Dendronalium</taxon>
        <taxon>Dendronalium phyllosphericum</taxon>
    </lineage>
</organism>
<dbReference type="RefSeq" id="WP_214435206.1">
    <property type="nucleotide sequence ID" value="NZ_CAWPUQ010000160.1"/>
</dbReference>
<gene>
    <name evidence="2" type="ORF">I8752_26470</name>
</gene>